<feature type="chain" id="PRO_5041979326" evidence="1">
    <location>
        <begin position="21"/>
        <end position="72"/>
    </location>
</feature>
<dbReference type="Proteomes" id="UP000887575">
    <property type="component" value="Unassembled WGS sequence"/>
</dbReference>
<dbReference type="WBParaSite" id="MBELARI_LOCUS16759">
    <property type="protein sequence ID" value="MBELARI_LOCUS16759"/>
    <property type="gene ID" value="MBELARI_LOCUS16759"/>
</dbReference>
<organism evidence="2 3">
    <name type="scientific">Mesorhabditis belari</name>
    <dbReference type="NCBI Taxonomy" id="2138241"/>
    <lineage>
        <taxon>Eukaryota</taxon>
        <taxon>Metazoa</taxon>
        <taxon>Ecdysozoa</taxon>
        <taxon>Nematoda</taxon>
        <taxon>Chromadorea</taxon>
        <taxon>Rhabditida</taxon>
        <taxon>Rhabditina</taxon>
        <taxon>Rhabditomorpha</taxon>
        <taxon>Rhabditoidea</taxon>
        <taxon>Rhabditidae</taxon>
        <taxon>Mesorhabditinae</taxon>
        <taxon>Mesorhabditis</taxon>
    </lineage>
</organism>
<evidence type="ECO:0000313" key="3">
    <source>
        <dbReference type="WBParaSite" id="MBELARI_LOCUS16759"/>
    </source>
</evidence>
<feature type="signal peptide" evidence="1">
    <location>
        <begin position="1"/>
        <end position="20"/>
    </location>
</feature>
<protein>
    <submittedName>
        <fullName evidence="3">Uncharacterized protein</fullName>
    </submittedName>
</protein>
<name>A0AAF3ERN4_9BILA</name>
<accession>A0AAF3ERN4</accession>
<sequence length="72" mass="8540">MASWLWSIIFAALLFVNVNGQSFADAEPALLERLEFVGREPRIAERKRTRQNLDRVLKKPVFNFAYLFRQKR</sequence>
<proteinExistence type="predicted"/>
<evidence type="ECO:0000256" key="1">
    <source>
        <dbReference type="SAM" id="SignalP"/>
    </source>
</evidence>
<keyword evidence="2" id="KW-1185">Reference proteome</keyword>
<evidence type="ECO:0000313" key="2">
    <source>
        <dbReference type="Proteomes" id="UP000887575"/>
    </source>
</evidence>
<keyword evidence="1" id="KW-0732">Signal</keyword>
<dbReference type="AlphaFoldDB" id="A0AAF3ERN4"/>
<reference evidence="3" key="1">
    <citation type="submission" date="2024-02" db="UniProtKB">
        <authorList>
            <consortium name="WormBaseParasite"/>
        </authorList>
    </citation>
    <scope>IDENTIFICATION</scope>
</reference>